<evidence type="ECO:0000256" key="3">
    <source>
        <dbReference type="ARBA" id="ARBA00008917"/>
    </source>
</evidence>
<dbReference type="AlphaFoldDB" id="A0A7S3FRX6"/>
<keyword evidence="5 8" id="KW-0256">Endoplasmic reticulum</keyword>
<gene>
    <name evidence="9" type="ORF">CROS1456_LOCUS9200</name>
    <name evidence="10" type="ORF">HKI87_01g04100</name>
</gene>
<dbReference type="InterPro" id="IPR007599">
    <property type="entry name" value="DER1"/>
</dbReference>
<comment type="similarity">
    <text evidence="3 8">Belongs to the derlin family.</text>
</comment>
<keyword evidence="7 8" id="KW-0472">Membrane</keyword>
<evidence type="ECO:0000256" key="8">
    <source>
        <dbReference type="RuleBase" id="RU363059"/>
    </source>
</evidence>
<evidence type="ECO:0000256" key="6">
    <source>
        <dbReference type="ARBA" id="ARBA00022989"/>
    </source>
</evidence>
<organism evidence="9">
    <name type="scientific">Chloropicon roscoffensis</name>
    <dbReference type="NCBI Taxonomy" id="1461544"/>
    <lineage>
        <taxon>Eukaryota</taxon>
        <taxon>Viridiplantae</taxon>
        <taxon>Chlorophyta</taxon>
        <taxon>Chloropicophyceae</taxon>
        <taxon>Chloropicales</taxon>
        <taxon>Chloropicaceae</taxon>
        <taxon>Chloropicon</taxon>
    </lineage>
</organism>
<keyword evidence="6 8" id="KW-1133">Transmembrane helix</keyword>
<dbReference type="EMBL" id="HBHZ01011903">
    <property type="protein sequence ID" value="CAE0196103.1"/>
    <property type="molecule type" value="Transcribed_RNA"/>
</dbReference>
<feature type="transmembrane region" description="Helical" evidence="8">
    <location>
        <begin position="148"/>
        <end position="168"/>
    </location>
</feature>
<reference evidence="9" key="1">
    <citation type="submission" date="2021-01" db="EMBL/GenBank/DDBJ databases">
        <authorList>
            <person name="Corre E."/>
            <person name="Pelletier E."/>
            <person name="Niang G."/>
            <person name="Scheremetjew M."/>
            <person name="Finn R."/>
            <person name="Kale V."/>
            <person name="Holt S."/>
            <person name="Cochrane G."/>
            <person name="Meng A."/>
            <person name="Brown T."/>
            <person name="Cohen L."/>
        </authorList>
    </citation>
    <scope>NUCLEOTIDE SEQUENCE</scope>
    <source>
        <strain evidence="9">RCC1871</strain>
    </source>
</reference>
<dbReference type="EMBL" id="CP151501">
    <property type="protein sequence ID" value="WZN58886.1"/>
    <property type="molecule type" value="Genomic_DNA"/>
</dbReference>
<dbReference type="Pfam" id="PF04511">
    <property type="entry name" value="DER1"/>
    <property type="match status" value="1"/>
</dbReference>
<evidence type="ECO:0000256" key="7">
    <source>
        <dbReference type="ARBA" id="ARBA00023136"/>
    </source>
</evidence>
<reference evidence="10 11" key="2">
    <citation type="submission" date="2024-03" db="EMBL/GenBank/DDBJ databases">
        <title>Complete genome sequence of the green alga Chloropicon roscoffensis RCC1871.</title>
        <authorList>
            <person name="Lemieux C."/>
            <person name="Pombert J.-F."/>
            <person name="Otis C."/>
            <person name="Turmel M."/>
        </authorList>
    </citation>
    <scope>NUCLEOTIDE SEQUENCE [LARGE SCALE GENOMIC DNA]</scope>
    <source>
        <strain evidence="10 11">RCC1871</strain>
    </source>
</reference>
<accession>A0A7S3FRX6</accession>
<evidence type="ECO:0000256" key="2">
    <source>
        <dbReference type="ARBA" id="ARBA00004477"/>
    </source>
</evidence>
<evidence type="ECO:0000256" key="4">
    <source>
        <dbReference type="ARBA" id="ARBA00022692"/>
    </source>
</evidence>
<dbReference type="GO" id="GO:0005789">
    <property type="term" value="C:endoplasmic reticulum membrane"/>
    <property type="evidence" value="ECO:0007669"/>
    <property type="project" value="UniProtKB-SubCell"/>
</dbReference>
<feature type="transmembrane region" description="Helical" evidence="8">
    <location>
        <begin position="20"/>
        <end position="42"/>
    </location>
</feature>
<proteinExistence type="inferred from homology"/>
<protein>
    <recommendedName>
        <fullName evidence="8">Derlin</fullName>
    </recommendedName>
</protein>
<comment type="function">
    <text evidence="1">May be involved in the degradation process of specific misfolded endoplasmic reticulum (ER) luminal proteins.</text>
</comment>
<dbReference type="Proteomes" id="UP001472866">
    <property type="component" value="Chromosome 01"/>
</dbReference>
<feature type="transmembrane region" description="Helical" evidence="8">
    <location>
        <begin position="120"/>
        <end position="136"/>
    </location>
</feature>
<dbReference type="SUPFAM" id="SSF144091">
    <property type="entry name" value="Rhomboid-like"/>
    <property type="match status" value="1"/>
</dbReference>
<feature type="transmembrane region" description="Helical" evidence="8">
    <location>
        <begin position="54"/>
        <end position="77"/>
    </location>
</feature>
<dbReference type="PANTHER" id="PTHR11009">
    <property type="entry name" value="DER1-LIKE PROTEIN, DERLIN"/>
    <property type="match status" value="1"/>
</dbReference>
<dbReference type="GO" id="GO:0006950">
    <property type="term" value="P:response to stress"/>
    <property type="evidence" value="ECO:0007669"/>
    <property type="project" value="UniProtKB-ARBA"/>
</dbReference>
<name>A0A7S3FRX6_9CHLO</name>
<comment type="subcellular location">
    <subcellularLocation>
        <location evidence="2 8">Endoplasmic reticulum membrane</location>
        <topology evidence="2 8">Multi-pass membrane protein</topology>
    </subcellularLocation>
</comment>
<evidence type="ECO:0000256" key="5">
    <source>
        <dbReference type="ARBA" id="ARBA00022824"/>
    </source>
</evidence>
<evidence type="ECO:0000256" key="1">
    <source>
        <dbReference type="ARBA" id="ARBA00003292"/>
    </source>
</evidence>
<evidence type="ECO:0000313" key="11">
    <source>
        <dbReference type="Proteomes" id="UP001472866"/>
    </source>
</evidence>
<dbReference type="InterPro" id="IPR035952">
    <property type="entry name" value="Rhomboid-like_sf"/>
</dbReference>
<evidence type="ECO:0000313" key="10">
    <source>
        <dbReference type="EMBL" id="WZN58886.1"/>
    </source>
</evidence>
<keyword evidence="4 8" id="KW-0812">Transmembrane</keyword>
<sequence>MASGGPAEWYNSLPPITRFFGTACVATTIAMEFNIVDPFYLVLDWGMVFKKFQVWRLVTSFFIIWGFSWNFLMRVILIHNYGVGLEKGVFQFKTPEFLYMLLFGALTLLSISLALPGFNLIVLNGSFVFMLLYVWSKHYPTQSVSIMGLFQVQGFYLPWAFLMINMVLGGSPWQDLFGILTGHFHYFLTELNPNTRQAMEPPEFVHKFLAWTKTGHVSPAYAQRQGPAGGVFRGRGQRLGGN</sequence>
<keyword evidence="11" id="KW-1185">Reference proteome</keyword>
<comment type="function">
    <text evidence="8">May be involved in the degradation of misfolded endoplasmic reticulum (ER) luminal proteins.</text>
</comment>
<feature type="transmembrane region" description="Helical" evidence="8">
    <location>
        <begin position="97"/>
        <end position="115"/>
    </location>
</feature>
<evidence type="ECO:0000313" key="9">
    <source>
        <dbReference type="EMBL" id="CAE0196103.1"/>
    </source>
</evidence>